<keyword evidence="2" id="KW-0285">Flavoprotein</keyword>
<dbReference type="SUPFAM" id="SSF50475">
    <property type="entry name" value="FMN-binding split barrel"/>
    <property type="match status" value="1"/>
</dbReference>
<gene>
    <name evidence="7" type="ORF">N7G274_008677</name>
</gene>
<keyword evidence="3" id="KW-0288">FMN</keyword>
<proteinExistence type="inferred from homology"/>
<evidence type="ECO:0000313" key="7">
    <source>
        <dbReference type="EMBL" id="KAL2038629.1"/>
    </source>
</evidence>
<dbReference type="Proteomes" id="UP001590950">
    <property type="component" value="Unassembled WGS sequence"/>
</dbReference>
<evidence type="ECO:0000313" key="8">
    <source>
        <dbReference type="Proteomes" id="UP001590950"/>
    </source>
</evidence>
<dbReference type="PANTHER" id="PTHR33798:SF5">
    <property type="entry name" value="FLAVIN REDUCTASE LIKE DOMAIN-CONTAINING PROTEIN"/>
    <property type="match status" value="1"/>
</dbReference>
<protein>
    <recommendedName>
        <fullName evidence="6">Flavin reductase like domain-containing protein</fullName>
    </recommendedName>
</protein>
<comment type="caution">
    <text evidence="7">The sequence shown here is derived from an EMBL/GenBank/DDBJ whole genome shotgun (WGS) entry which is preliminary data.</text>
</comment>
<accession>A0ABR4A1J0</accession>
<evidence type="ECO:0000256" key="1">
    <source>
        <dbReference type="ARBA" id="ARBA00001917"/>
    </source>
</evidence>
<organism evidence="7 8">
    <name type="scientific">Stereocaulon virgatum</name>
    <dbReference type="NCBI Taxonomy" id="373712"/>
    <lineage>
        <taxon>Eukaryota</taxon>
        <taxon>Fungi</taxon>
        <taxon>Dikarya</taxon>
        <taxon>Ascomycota</taxon>
        <taxon>Pezizomycotina</taxon>
        <taxon>Lecanoromycetes</taxon>
        <taxon>OSLEUM clade</taxon>
        <taxon>Lecanoromycetidae</taxon>
        <taxon>Lecanorales</taxon>
        <taxon>Lecanorineae</taxon>
        <taxon>Stereocaulaceae</taxon>
        <taxon>Stereocaulon</taxon>
    </lineage>
</organism>
<feature type="region of interest" description="Disordered" evidence="5">
    <location>
        <begin position="35"/>
        <end position="76"/>
    </location>
</feature>
<feature type="domain" description="Flavin reductase like" evidence="6">
    <location>
        <begin position="134"/>
        <end position="294"/>
    </location>
</feature>
<evidence type="ECO:0000259" key="6">
    <source>
        <dbReference type="SMART" id="SM00903"/>
    </source>
</evidence>
<evidence type="ECO:0000256" key="2">
    <source>
        <dbReference type="ARBA" id="ARBA00022630"/>
    </source>
</evidence>
<dbReference type="Pfam" id="PF01613">
    <property type="entry name" value="Flavin_Reduct"/>
    <property type="match status" value="1"/>
</dbReference>
<reference evidence="7 8" key="1">
    <citation type="submission" date="2024-09" db="EMBL/GenBank/DDBJ databases">
        <title>Rethinking Asexuality: The Enigmatic Case of Functional Sexual Genes in Lepraria (Stereocaulaceae).</title>
        <authorList>
            <person name="Doellman M."/>
            <person name="Sun Y."/>
            <person name="Barcenas-Pena A."/>
            <person name="Lumbsch H.T."/>
            <person name="Grewe F."/>
        </authorList>
    </citation>
    <scope>NUCLEOTIDE SEQUENCE [LARGE SCALE GENOMIC DNA]</scope>
    <source>
        <strain evidence="7 8">Mercado 3170</strain>
    </source>
</reference>
<keyword evidence="8" id="KW-1185">Reference proteome</keyword>
<name>A0ABR4A1J0_9LECA</name>
<dbReference type="Gene3D" id="2.30.110.10">
    <property type="entry name" value="Electron Transport, Fmn-binding Protein, Chain A"/>
    <property type="match status" value="1"/>
</dbReference>
<dbReference type="EMBL" id="JBEFKJ010000031">
    <property type="protein sequence ID" value="KAL2038629.1"/>
    <property type="molecule type" value="Genomic_DNA"/>
</dbReference>
<evidence type="ECO:0000256" key="3">
    <source>
        <dbReference type="ARBA" id="ARBA00022643"/>
    </source>
</evidence>
<sequence>MHKSRQLTISHALNLSHIRQTLLRVHRTPPYRAMATKNFGDEEQRAEDPTGHEQRFDQEKTVKRNPHPDFKKVEASRPDWEEKSTWHFTKTKQPNWKLGQGANDGGESLKKKHIEIDPYEEGRPAVFNYKLLISGIIPRPIGFVSTRSEDGTSTNLAPFSYPQVINHDPPLFTIGFAGGFANAKDTLRNLASTRECTINIISEHYLEAANATSINAPYGVSEWPLSGLTPAPCTDVTCARVKEAIFSIEGKLHSTHEFESRATPGKKTGVLAIVEGVRFWVREDAINEERNIIDPGILRPMSRLGGIMYGRTVEGCELPRPDFAEKEKEGETEGLVKGKGGEQ</sequence>
<evidence type="ECO:0000256" key="5">
    <source>
        <dbReference type="SAM" id="MobiDB-lite"/>
    </source>
</evidence>
<feature type="compositionally biased region" description="Basic and acidic residues" evidence="5">
    <location>
        <begin position="39"/>
        <end position="76"/>
    </location>
</feature>
<comment type="cofactor">
    <cofactor evidence="1">
        <name>FMN</name>
        <dbReference type="ChEBI" id="CHEBI:58210"/>
    </cofactor>
</comment>
<dbReference type="SMART" id="SM00903">
    <property type="entry name" value="Flavin_Reduct"/>
    <property type="match status" value="1"/>
</dbReference>
<feature type="region of interest" description="Disordered" evidence="5">
    <location>
        <begin position="320"/>
        <end position="343"/>
    </location>
</feature>
<dbReference type="PANTHER" id="PTHR33798">
    <property type="entry name" value="FLAVOPROTEIN OXYGENASE"/>
    <property type="match status" value="1"/>
</dbReference>
<evidence type="ECO:0000256" key="4">
    <source>
        <dbReference type="ARBA" id="ARBA00038054"/>
    </source>
</evidence>
<dbReference type="InterPro" id="IPR002563">
    <property type="entry name" value="Flavin_Rdtase-like_dom"/>
</dbReference>
<comment type="similarity">
    <text evidence="4">Belongs to the flavoredoxin family.</text>
</comment>
<dbReference type="InterPro" id="IPR012349">
    <property type="entry name" value="Split_barrel_FMN-bd"/>
</dbReference>